<dbReference type="SUPFAM" id="SSF160214">
    <property type="entry name" value="FlaG-like"/>
    <property type="match status" value="1"/>
</dbReference>
<dbReference type="OrthoDB" id="1806891at2"/>
<organism evidence="1 2">
    <name type="scientific">Desulforamulus ferrireducens</name>
    <dbReference type="NCBI Taxonomy" id="1833852"/>
    <lineage>
        <taxon>Bacteria</taxon>
        <taxon>Bacillati</taxon>
        <taxon>Bacillota</taxon>
        <taxon>Clostridia</taxon>
        <taxon>Eubacteriales</taxon>
        <taxon>Peptococcaceae</taxon>
        <taxon>Desulforamulus</taxon>
    </lineage>
</organism>
<dbReference type="Proteomes" id="UP000189464">
    <property type="component" value="Chromosome"/>
</dbReference>
<dbReference type="InterPro" id="IPR005186">
    <property type="entry name" value="FlaG"/>
</dbReference>
<gene>
    <name evidence="1" type="ORF">B0537_12585</name>
</gene>
<dbReference type="KEGG" id="dfg:B0537_12585"/>
<sequence>MKIGAGGLQNLIAQEIATKFSDFANRVKPLPDPVDMQAQEVCKKLLSAKDLNKAVEHLNQLAKMFNLGIEFKLVKDSKPPKVKLKARDGREIELSPEEVEELLNKAEPQKGNELDRYA</sequence>
<evidence type="ECO:0000313" key="1">
    <source>
        <dbReference type="EMBL" id="AQS59846.1"/>
    </source>
</evidence>
<proteinExistence type="predicted"/>
<dbReference type="STRING" id="1833852.B0537_12585"/>
<accession>A0A1S6IYK8</accession>
<dbReference type="EMBL" id="CP019698">
    <property type="protein sequence ID" value="AQS59846.1"/>
    <property type="molecule type" value="Genomic_DNA"/>
</dbReference>
<keyword evidence="2" id="KW-1185">Reference proteome</keyword>
<dbReference type="AlphaFoldDB" id="A0A1S6IYK8"/>
<dbReference type="RefSeq" id="WP_077714889.1">
    <property type="nucleotide sequence ID" value="NZ_CP019698.1"/>
</dbReference>
<reference evidence="1 2" key="1">
    <citation type="journal article" date="2016" name="Int. J. Syst. Evol. Microbiol.">
        <title>Desulfotomaculum ferrireducens sp. nov., a moderately thermophilic sulfate-reducing and dissimilatory Fe(III)-reducing bacterium isolated from compost.</title>
        <authorList>
            <person name="Yang G."/>
            <person name="Guo J."/>
            <person name="Zhuang L."/>
            <person name="Yuan Y."/>
            <person name="Zhou S."/>
        </authorList>
    </citation>
    <scope>NUCLEOTIDE SEQUENCE [LARGE SCALE GENOMIC DNA]</scope>
    <source>
        <strain evidence="1 2">GSS09</strain>
    </source>
</reference>
<name>A0A1S6IYK8_9FIRM</name>
<protein>
    <submittedName>
        <fullName evidence="1">Uncharacterized protein</fullName>
    </submittedName>
</protein>
<dbReference type="Pfam" id="PF03646">
    <property type="entry name" value="FlaG"/>
    <property type="match status" value="1"/>
</dbReference>
<dbReference type="InterPro" id="IPR035924">
    <property type="entry name" value="FlaG-like_sf"/>
</dbReference>
<evidence type="ECO:0000313" key="2">
    <source>
        <dbReference type="Proteomes" id="UP000189464"/>
    </source>
</evidence>